<proteinExistence type="predicted"/>
<dbReference type="OrthoDB" id="8189655at2759"/>
<dbReference type="EMBL" id="JAACXV010000084">
    <property type="protein sequence ID" value="KAF7284058.1"/>
    <property type="molecule type" value="Genomic_DNA"/>
</dbReference>
<evidence type="ECO:0000313" key="2">
    <source>
        <dbReference type="Proteomes" id="UP000625711"/>
    </source>
</evidence>
<reference evidence="1" key="1">
    <citation type="submission" date="2020-08" db="EMBL/GenBank/DDBJ databases">
        <title>Genome sequencing and assembly of the red palm weevil Rhynchophorus ferrugineus.</title>
        <authorList>
            <person name="Dias G.B."/>
            <person name="Bergman C.M."/>
            <person name="Manee M."/>
        </authorList>
    </citation>
    <scope>NUCLEOTIDE SEQUENCE</scope>
    <source>
        <strain evidence="1">AA-2017</strain>
        <tissue evidence="1">Whole larva</tissue>
    </source>
</reference>
<sequence>MSTDDGKPAIVRQLESPVSGRDFCRKQNSFQDYLLLLTDYFWVMRGGGPIRHKNGGSEAASEKNPIKN</sequence>
<gene>
    <name evidence="1" type="ORF">GWI33_022677</name>
</gene>
<organism evidence="1 2">
    <name type="scientific">Rhynchophorus ferrugineus</name>
    <name type="common">Red palm weevil</name>
    <name type="synonym">Curculio ferrugineus</name>
    <dbReference type="NCBI Taxonomy" id="354439"/>
    <lineage>
        <taxon>Eukaryota</taxon>
        <taxon>Metazoa</taxon>
        <taxon>Ecdysozoa</taxon>
        <taxon>Arthropoda</taxon>
        <taxon>Hexapoda</taxon>
        <taxon>Insecta</taxon>
        <taxon>Pterygota</taxon>
        <taxon>Neoptera</taxon>
        <taxon>Endopterygota</taxon>
        <taxon>Coleoptera</taxon>
        <taxon>Polyphaga</taxon>
        <taxon>Cucujiformia</taxon>
        <taxon>Curculionidae</taxon>
        <taxon>Dryophthorinae</taxon>
        <taxon>Rhynchophorus</taxon>
    </lineage>
</organism>
<dbReference type="AlphaFoldDB" id="A0A834IS69"/>
<keyword evidence="2" id="KW-1185">Reference proteome</keyword>
<name>A0A834IS69_RHYFE</name>
<protein>
    <submittedName>
        <fullName evidence="1">Uncharacterized protein</fullName>
    </submittedName>
</protein>
<dbReference type="Proteomes" id="UP000625711">
    <property type="component" value="Unassembled WGS sequence"/>
</dbReference>
<evidence type="ECO:0000313" key="1">
    <source>
        <dbReference type="EMBL" id="KAF7284058.1"/>
    </source>
</evidence>
<accession>A0A834IS69</accession>
<comment type="caution">
    <text evidence="1">The sequence shown here is derived from an EMBL/GenBank/DDBJ whole genome shotgun (WGS) entry which is preliminary data.</text>
</comment>